<dbReference type="EMBL" id="CP001819">
    <property type="protein sequence ID" value="ACZ21166.1"/>
    <property type="molecule type" value="Genomic_DNA"/>
</dbReference>
<evidence type="ECO:0000313" key="2">
    <source>
        <dbReference type="Proteomes" id="UP000000322"/>
    </source>
</evidence>
<dbReference type="Proteomes" id="UP000000322">
    <property type="component" value="Chromosome"/>
</dbReference>
<proteinExistence type="predicted"/>
<dbReference type="KEGG" id="ske:Sked_12240"/>
<accession>D1BE88</accession>
<dbReference type="AlphaFoldDB" id="D1BE88"/>
<dbReference type="STRING" id="446469.Sked_12240"/>
<evidence type="ECO:0000313" key="1">
    <source>
        <dbReference type="EMBL" id="ACZ21166.1"/>
    </source>
</evidence>
<sequence length="119" mass="13314">MVDDIRALPDDLARHAAIQTIADIRRGVRVGAPLDYRAGTGDLRDCRKVYFDIVDAGHKPRFRLVYLVVDETVEVLSAEVVAVGVRADLDAYHLAALRLGRHPDVDHDHDHDRPDSTRP</sequence>
<reference evidence="1 2" key="1">
    <citation type="journal article" date="2009" name="Stand. Genomic Sci.">
        <title>Complete genome sequence of Sanguibacter keddieii type strain (ST-74).</title>
        <authorList>
            <person name="Ivanova N."/>
            <person name="Sikorski J."/>
            <person name="Sims D."/>
            <person name="Brettin T."/>
            <person name="Detter J.C."/>
            <person name="Han C."/>
            <person name="Lapidus A."/>
            <person name="Copeland A."/>
            <person name="Glavina Del Rio T."/>
            <person name="Nolan M."/>
            <person name="Chen F."/>
            <person name="Lucas S."/>
            <person name="Tice H."/>
            <person name="Cheng J.F."/>
            <person name="Bruce D."/>
            <person name="Goodwin L."/>
            <person name="Pitluck S."/>
            <person name="Pati A."/>
            <person name="Mavromatis K."/>
            <person name="Chen A."/>
            <person name="Palaniappan K."/>
            <person name="D'haeseleer P."/>
            <person name="Chain P."/>
            <person name="Bristow J."/>
            <person name="Eisen J.A."/>
            <person name="Markowitz V."/>
            <person name="Hugenholtz P."/>
            <person name="Goker M."/>
            <person name="Pukall R."/>
            <person name="Klenk H.P."/>
            <person name="Kyrpides N.C."/>
        </authorList>
    </citation>
    <scope>NUCLEOTIDE SEQUENCE [LARGE SCALE GENOMIC DNA]</scope>
    <source>
        <strain evidence="2">ATCC 51767 / DSM 10542 / NCFB 3025 / ST-74</strain>
    </source>
</reference>
<organism evidence="1 2">
    <name type="scientific">Sanguibacter keddieii (strain ATCC 51767 / DSM 10542 / NCFB 3025 / ST-74)</name>
    <dbReference type="NCBI Taxonomy" id="446469"/>
    <lineage>
        <taxon>Bacteria</taxon>
        <taxon>Bacillati</taxon>
        <taxon>Actinomycetota</taxon>
        <taxon>Actinomycetes</taxon>
        <taxon>Micrococcales</taxon>
        <taxon>Sanguibacteraceae</taxon>
        <taxon>Sanguibacter</taxon>
    </lineage>
</organism>
<name>D1BE88_SANKS</name>
<gene>
    <name evidence="1" type="ordered locus">Sked_12240</name>
</gene>
<protein>
    <recommendedName>
        <fullName evidence="3">Cytotoxic translational repressor of toxin-antitoxin stability system</fullName>
    </recommendedName>
</protein>
<keyword evidence="2" id="KW-1185">Reference proteome</keyword>
<dbReference type="eggNOG" id="ENOG5033MRJ">
    <property type="taxonomic scope" value="Bacteria"/>
</dbReference>
<evidence type="ECO:0008006" key="3">
    <source>
        <dbReference type="Google" id="ProtNLM"/>
    </source>
</evidence>
<dbReference type="HOGENOM" id="CLU_166875_0_0_11"/>